<evidence type="ECO:0000313" key="5">
    <source>
        <dbReference type="EMBL" id="CAB4908406.1"/>
    </source>
</evidence>
<accession>A0A6J6UYC6</accession>
<dbReference type="PANTHER" id="PTHR10695:SF46">
    <property type="entry name" value="BIFUNCTIONAL COENZYME A SYNTHASE-RELATED"/>
    <property type="match status" value="1"/>
</dbReference>
<dbReference type="GO" id="GO:0015937">
    <property type="term" value="P:coenzyme A biosynthetic process"/>
    <property type="evidence" value="ECO:0007669"/>
    <property type="project" value="InterPro"/>
</dbReference>
<evidence type="ECO:0000313" key="4">
    <source>
        <dbReference type="EMBL" id="CAB4816238.1"/>
    </source>
</evidence>
<dbReference type="InterPro" id="IPR001977">
    <property type="entry name" value="Depp_CoAkinase"/>
</dbReference>
<dbReference type="EMBL" id="CAFBOS010000024">
    <property type="protein sequence ID" value="CAB4984849.1"/>
    <property type="molecule type" value="Genomic_DNA"/>
</dbReference>
<dbReference type="GO" id="GO:0005524">
    <property type="term" value="F:ATP binding"/>
    <property type="evidence" value="ECO:0007669"/>
    <property type="project" value="UniProtKB-KW"/>
</dbReference>
<dbReference type="Pfam" id="PF01121">
    <property type="entry name" value="CoaE"/>
    <property type="match status" value="1"/>
</dbReference>
<dbReference type="PROSITE" id="PS51219">
    <property type="entry name" value="DPCK"/>
    <property type="match status" value="1"/>
</dbReference>
<evidence type="ECO:0000256" key="2">
    <source>
        <dbReference type="ARBA" id="ARBA00022840"/>
    </source>
</evidence>
<gene>
    <name evidence="3" type="ORF">UFOPK2754_02679</name>
    <name evidence="4" type="ORF">UFOPK3139_00372</name>
    <name evidence="5" type="ORF">UFOPK3543_01315</name>
    <name evidence="6" type="ORF">UFOPK3967_00604</name>
</gene>
<dbReference type="Gene3D" id="3.40.50.300">
    <property type="entry name" value="P-loop containing nucleotide triphosphate hydrolases"/>
    <property type="match status" value="1"/>
</dbReference>
<evidence type="ECO:0000313" key="6">
    <source>
        <dbReference type="EMBL" id="CAB4984849.1"/>
    </source>
</evidence>
<name>A0A6J6UYC6_9ZZZZ</name>
<keyword evidence="1" id="KW-0547">Nucleotide-binding</keyword>
<dbReference type="EMBL" id="CAFBMH010000041">
    <property type="protein sequence ID" value="CAB4908406.1"/>
    <property type="molecule type" value="Genomic_DNA"/>
</dbReference>
<dbReference type="HAMAP" id="MF_00376">
    <property type="entry name" value="Dephospho_CoA_kinase"/>
    <property type="match status" value="1"/>
</dbReference>
<dbReference type="SUPFAM" id="SSF52540">
    <property type="entry name" value="P-loop containing nucleoside triphosphate hydrolases"/>
    <property type="match status" value="1"/>
</dbReference>
<sequence>MHSSTLPAQNLGRRAHLRYGHGVIEFGLTGGIGSGKSTVAELLAARGAVLIDADAIVREVQAAGSPVLVLMAEALGAGIVLPDGTLDRAEVARIVFSDPAKLASLNAIVHPAVIDEMTRRRTVHNDTDATVLLDIPLLVESGYENLGAVIVVDIDPELAVSRLVQHRGFSADDVRARMKRQASREDRLARADFVIQNGGDLAALESRVDECWAWMCGQPRPEPGGPVVPIRSRGAN</sequence>
<organism evidence="3">
    <name type="scientific">freshwater metagenome</name>
    <dbReference type="NCBI Taxonomy" id="449393"/>
    <lineage>
        <taxon>unclassified sequences</taxon>
        <taxon>metagenomes</taxon>
        <taxon>ecological metagenomes</taxon>
    </lineage>
</organism>
<evidence type="ECO:0000313" key="3">
    <source>
        <dbReference type="EMBL" id="CAB4764812.1"/>
    </source>
</evidence>
<dbReference type="NCBIfam" id="TIGR00152">
    <property type="entry name" value="dephospho-CoA kinase"/>
    <property type="match status" value="1"/>
</dbReference>
<dbReference type="GO" id="GO:0004140">
    <property type="term" value="F:dephospho-CoA kinase activity"/>
    <property type="evidence" value="ECO:0007669"/>
    <property type="project" value="InterPro"/>
</dbReference>
<keyword evidence="2" id="KW-0067">ATP-binding</keyword>
<dbReference type="AlphaFoldDB" id="A0A6J6UYC6"/>
<dbReference type="EMBL" id="CAFABA010000009">
    <property type="protein sequence ID" value="CAB4816238.1"/>
    <property type="molecule type" value="Genomic_DNA"/>
</dbReference>
<dbReference type="EMBL" id="CAEZYR010000131">
    <property type="protein sequence ID" value="CAB4764812.1"/>
    <property type="molecule type" value="Genomic_DNA"/>
</dbReference>
<dbReference type="InterPro" id="IPR027417">
    <property type="entry name" value="P-loop_NTPase"/>
</dbReference>
<dbReference type="CDD" id="cd02022">
    <property type="entry name" value="DPCK"/>
    <property type="match status" value="1"/>
</dbReference>
<dbReference type="PANTHER" id="PTHR10695">
    <property type="entry name" value="DEPHOSPHO-COA KINASE-RELATED"/>
    <property type="match status" value="1"/>
</dbReference>
<proteinExistence type="inferred from homology"/>
<protein>
    <submittedName>
        <fullName evidence="3">Unannotated protein</fullName>
    </submittedName>
</protein>
<reference evidence="3" key="1">
    <citation type="submission" date="2020-05" db="EMBL/GenBank/DDBJ databases">
        <authorList>
            <person name="Chiriac C."/>
            <person name="Salcher M."/>
            <person name="Ghai R."/>
            <person name="Kavagutti S V."/>
        </authorList>
    </citation>
    <scope>NUCLEOTIDE SEQUENCE</scope>
</reference>
<evidence type="ECO:0000256" key="1">
    <source>
        <dbReference type="ARBA" id="ARBA00022741"/>
    </source>
</evidence>